<evidence type="ECO:0000313" key="1">
    <source>
        <dbReference type="EMBL" id="CAA7393448.1"/>
    </source>
</evidence>
<reference evidence="1" key="1">
    <citation type="submission" date="2020-02" db="EMBL/GenBank/DDBJ databases">
        <authorList>
            <person name="Scholz U."/>
            <person name="Mascher M."/>
            <person name="Fiebig A."/>
        </authorList>
    </citation>
    <scope>NUCLEOTIDE SEQUENCE</scope>
</reference>
<dbReference type="AlphaFoldDB" id="A0A7I8K798"/>
<dbReference type="EMBL" id="LR746266">
    <property type="protein sequence ID" value="CAA7393448.1"/>
    <property type="molecule type" value="Genomic_DNA"/>
</dbReference>
<sequence>MREELQKSKLELVDLLQQFLQRMYEKIDEFKNSVSENLLALEKKDPTASMASQLVRNSLESIHDQSYQPWC</sequence>
<gene>
    <name evidence="1" type="ORF">SI8410_03004197</name>
</gene>
<organism evidence="1 2">
    <name type="scientific">Spirodela intermedia</name>
    <name type="common">Intermediate duckweed</name>
    <dbReference type="NCBI Taxonomy" id="51605"/>
    <lineage>
        <taxon>Eukaryota</taxon>
        <taxon>Viridiplantae</taxon>
        <taxon>Streptophyta</taxon>
        <taxon>Embryophyta</taxon>
        <taxon>Tracheophyta</taxon>
        <taxon>Spermatophyta</taxon>
        <taxon>Magnoliopsida</taxon>
        <taxon>Liliopsida</taxon>
        <taxon>Araceae</taxon>
        <taxon>Lemnoideae</taxon>
        <taxon>Spirodela</taxon>
    </lineage>
</organism>
<name>A0A7I8K798_SPIIN</name>
<protein>
    <submittedName>
        <fullName evidence="1">Uncharacterized protein</fullName>
    </submittedName>
</protein>
<evidence type="ECO:0000313" key="2">
    <source>
        <dbReference type="Proteomes" id="UP000663760"/>
    </source>
</evidence>
<keyword evidence="2" id="KW-1185">Reference proteome</keyword>
<dbReference type="Proteomes" id="UP000663760">
    <property type="component" value="Chromosome 3"/>
</dbReference>
<proteinExistence type="predicted"/>
<accession>A0A7I8K798</accession>